<dbReference type="CDD" id="cd13629">
    <property type="entry name" value="PBP2_Dsm1740"/>
    <property type="match status" value="1"/>
</dbReference>
<protein>
    <submittedName>
        <fullName evidence="12">Polar amino acid ABC transporter, inner membrane subunit</fullName>
    </submittedName>
</protein>
<feature type="transmembrane region" description="Helical" evidence="9">
    <location>
        <begin position="714"/>
        <end position="733"/>
    </location>
</feature>
<dbReference type="SMART" id="SM00062">
    <property type="entry name" value="PBPb"/>
    <property type="match status" value="2"/>
</dbReference>
<dbReference type="Pfam" id="PF00528">
    <property type="entry name" value="BPD_transp_1"/>
    <property type="match status" value="1"/>
</dbReference>
<dbReference type="InterPro" id="IPR001320">
    <property type="entry name" value="Iontro_rcpt_C"/>
</dbReference>
<feature type="transmembrane region" description="Helical" evidence="9">
    <location>
        <begin position="614"/>
        <end position="633"/>
    </location>
</feature>
<dbReference type="RefSeq" id="WP_012468796.1">
    <property type="nucleotide sequence ID" value="NC_010814.1"/>
</dbReference>
<comment type="subcellular location">
    <subcellularLocation>
        <location evidence="1">Cell inner membrane</location>
        <topology evidence="1">Multi-pass membrane protein</topology>
    </subcellularLocation>
    <subcellularLocation>
        <location evidence="9">Cell membrane</location>
        <topology evidence="9">Multi-pass membrane protein</topology>
    </subcellularLocation>
</comment>
<keyword evidence="6 10" id="KW-0732">Signal</keyword>
<evidence type="ECO:0000256" key="5">
    <source>
        <dbReference type="ARBA" id="ARBA00022692"/>
    </source>
</evidence>
<evidence type="ECO:0000256" key="4">
    <source>
        <dbReference type="ARBA" id="ARBA00022475"/>
    </source>
</evidence>
<keyword evidence="5 9" id="KW-0812">Transmembrane</keyword>
<dbReference type="Gene3D" id="1.10.3720.10">
    <property type="entry name" value="MetI-like"/>
    <property type="match status" value="1"/>
</dbReference>
<evidence type="ECO:0000256" key="9">
    <source>
        <dbReference type="RuleBase" id="RU363032"/>
    </source>
</evidence>
<dbReference type="EMBL" id="CP001089">
    <property type="protein sequence ID" value="ACD94440.1"/>
    <property type="molecule type" value="Genomic_DNA"/>
</dbReference>
<dbReference type="eggNOG" id="COG0834">
    <property type="taxonomic scope" value="Bacteria"/>
</dbReference>
<feature type="transmembrane region" description="Helical" evidence="9">
    <location>
        <begin position="587"/>
        <end position="608"/>
    </location>
</feature>
<sequence>MKRALLTIMALLLFLACSSGCRKQEKPITTLDDAKTARIGVMIGTTGEQITKERFPRAQVKSFDDVMDAVAAMKSGQLEAIVTAYPTALQVAKLNREFTFLKQEPLSNEDSSIALRKGEEQLLADLNRVIAELQADGTLAAMKKRWFKDDLSPYQEPDLPLPTAGKPLKIGVCATREPLSFVDKSGRISGHDGELARWVSIRLNRPIEFLNMKFMALIPALQSGKIDLIISGMTATAERKKTVNFTQPYFANAQVMLVRKPGVTPPASQSGATKLSSADDLKDKRIGVLLGSVHDTYATKQYPRATVLQYKSPSDLVLAVKSGKVDAAFYTHETLLEVLRQDPELALLGKPLFSVPIGVGFNKTNDTLRTQFNSFLKQIRGSGLFNDMVTRWILQGSTRMPKVDGAKSKGRLVIGIVSDKGMPFTIMKDNRMIGFDVELAERFAAWLGKEPVFADMEFGSLIAAASTNKIDAIFSTLMITDERKKQVAFSDPYYELGASVFALKKNIAESAIKSDSPKVVTPSFFSDLVTSFQSNIIHERRYLLILDGLKTTVVISVFATLFGTLLGALICFMRMAKSRLLSAPARLYIAILRGTPVLVLLMLIFYVVFASININPVIVAVIAFGMNFGAYTAEIFRTGIEGVEKGQTEAGISLGFTRTSTFLHIVLPQMVRRILPVYKGEFISLVKMTSIVGYIAVQDLTKASDIIRSRTFDAFFPLVMVAILYFLISWTLMQSLEYLERITDPKYKKRKAGRA</sequence>
<dbReference type="Gene3D" id="3.40.190.10">
    <property type="entry name" value="Periplasmic binding protein-like II"/>
    <property type="match status" value="4"/>
</dbReference>
<name>B3E4C5_TRIL1</name>
<evidence type="ECO:0000313" key="13">
    <source>
        <dbReference type="Proteomes" id="UP000002420"/>
    </source>
</evidence>
<evidence type="ECO:0000256" key="2">
    <source>
        <dbReference type="ARBA" id="ARBA00010072"/>
    </source>
</evidence>
<dbReference type="AlphaFoldDB" id="B3E4C5"/>
<proteinExistence type="inferred from homology"/>
<evidence type="ECO:0000256" key="8">
    <source>
        <dbReference type="ARBA" id="ARBA00023136"/>
    </source>
</evidence>
<keyword evidence="13" id="KW-1185">Reference proteome</keyword>
<evidence type="ECO:0000256" key="1">
    <source>
        <dbReference type="ARBA" id="ARBA00004429"/>
    </source>
</evidence>
<reference evidence="12 13" key="1">
    <citation type="submission" date="2008-05" db="EMBL/GenBank/DDBJ databases">
        <title>Complete sequence of chromosome of Geobacter lovleyi SZ.</title>
        <authorList>
            <consortium name="US DOE Joint Genome Institute"/>
            <person name="Lucas S."/>
            <person name="Copeland A."/>
            <person name="Lapidus A."/>
            <person name="Glavina del Rio T."/>
            <person name="Dalin E."/>
            <person name="Tice H."/>
            <person name="Bruce D."/>
            <person name="Goodwin L."/>
            <person name="Pitluck S."/>
            <person name="Chertkov O."/>
            <person name="Meincke L."/>
            <person name="Brettin T."/>
            <person name="Detter J.C."/>
            <person name="Han C."/>
            <person name="Tapia R."/>
            <person name="Kuske C.R."/>
            <person name="Schmutz J."/>
            <person name="Larimer F."/>
            <person name="Land M."/>
            <person name="Hauser L."/>
            <person name="Kyrpides N."/>
            <person name="Mikhailova N."/>
            <person name="Sung Y."/>
            <person name="Fletcher K.E."/>
            <person name="Ritalahti K.M."/>
            <person name="Loeffler F.E."/>
            <person name="Richardson P."/>
        </authorList>
    </citation>
    <scope>NUCLEOTIDE SEQUENCE [LARGE SCALE GENOMIC DNA]</scope>
    <source>
        <strain evidence="13">ATCC BAA-1151 / DSM 17278 / SZ</strain>
    </source>
</reference>
<evidence type="ECO:0000313" key="12">
    <source>
        <dbReference type="EMBL" id="ACD94440.1"/>
    </source>
</evidence>
<dbReference type="GO" id="GO:0043190">
    <property type="term" value="C:ATP-binding cassette (ABC) transporter complex"/>
    <property type="evidence" value="ECO:0007669"/>
    <property type="project" value="InterPro"/>
</dbReference>
<dbReference type="NCBIfam" id="TIGR01726">
    <property type="entry name" value="HEQRo_perm_3TM"/>
    <property type="match status" value="1"/>
</dbReference>
<keyword evidence="3 9" id="KW-0813">Transport</keyword>
<evidence type="ECO:0000259" key="11">
    <source>
        <dbReference type="PROSITE" id="PS50928"/>
    </source>
</evidence>
<dbReference type="Pfam" id="PF00497">
    <property type="entry name" value="SBP_bac_3"/>
    <property type="match status" value="3"/>
</dbReference>
<keyword evidence="7 9" id="KW-1133">Transmembrane helix</keyword>
<comment type="similarity">
    <text evidence="2">Belongs to the binding-protein-dependent transport system permease family. HisMQ subfamily.</text>
</comment>
<dbReference type="CDD" id="cd06261">
    <property type="entry name" value="TM_PBP2"/>
    <property type="match status" value="1"/>
</dbReference>
<dbReference type="HOGENOM" id="CLU_011986_0_0_7"/>
<dbReference type="SUPFAM" id="SSF53850">
    <property type="entry name" value="Periplasmic binding protein-like II"/>
    <property type="match status" value="3"/>
</dbReference>
<keyword evidence="8 9" id="KW-0472">Membrane</keyword>
<dbReference type="PROSITE" id="PS51257">
    <property type="entry name" value="PROKAR_LIPOPROTEIN"/>
    <property type="match status" value="1"/>
</dbReference>
<gene>
    <name evidence="12" type="ordered locus">Glov_0714</name>
</gene>
<dbReference type="eggNOG" id="COG0765">
    <property type="taxonomic scope" value="Bacteria"/>
</dbReference>
<dbReference type="InterPro" id="IPR001638">
    <property type="entry name" value="Solute-binding_3/MltF_N"/>
</dbReference>
<dbReference type="SUPFAM" id="SSF161098">
    <property type="entry name" value="MetI-like"/>
    <property type="match status" value="1"/>
</dbReference>
<dbReference type="STRING" id="398767.Glov_0714"/>
<feature type="transmembrane region" description="Helical" evidence="9">
    <location>
        <begin position="553"/>
        <end position="575"/>
    </location>
</feature>
<dbReference type="PANTHER" id="PTHR35936:SF17">
    <property type="entry name" value="ARGININE-BINDING EXTRACELLULAR PROTEIN ARTP"/>
    <property type="match status" value="1"/>
</dbReference>
<dbReference type="InterPro" id="IPR035906">
    <property type="entry name" value="MetI-like_sf"/>
</dbReference>
<dbReference type="InterPro" id="IPR010065">
    <property type="entry name" value="AA_ABC_transptr_permease_3TM"/>
</dbReference>
<dbReference type="GO" id="GO:0015276">
    <property type="term" value="F:ligand-gated monoatomic ion channel activity"/>
    <property type="evidence" value="ECO:0007669"/>
    <property type="project" value="InterPro"/>
</dbReference>
<dbReference type="PROSITE" id="PS50928">
    <property type="entry name" value="ABC_TM1"/>
    <property type="match status" value="1"/>
</dbReference>
<organism evidence="12 13">
    <name type="scientific">Trichlorobacter lovleyi (strain ATCC BAA-1151 / DSM 17278 / SZ)</name>
    <name type="common">Geobacter lovleyi</name>
    <dbReference type="NCBI Taxonomy" id="398767"/>
    <lineage>
        <taxon>Bacteria</taxon>
        <taxon>Pseudomonadati</taxon>
        <taxon>Thermodesulfobacteriota</taxon>
        <taxon>Desulfuromonadia</taxon>
        <taxon>Geobacterales</taxon>
        <taxon>Geobacteraceae</taxon>
        <taxon>Trichlorobacter</taxon>
    </lineage>
</organism>
<evidence type="ECO:0000256" key="6">
    <source>
        <dbReference type="ARBA" id="ARBA00022729"/>
    </source>
</evidence>
<feature type="domain" description="ABC transmembrane type-1" evidence="11">
    <location>
        <begin position="549"/>
        <end position="736"/>
    </location>
</feature>
<dbReference type="SMART" id="SM00079">
    <property type="entry name" value="PBPe"/>
    <property type="match status" value="1"/>
</dbReference>
<keyword evidence="4" id="KW-1003">Cell membrane</keyword>
<dbReference type="InterPro" id="IPR000515">
    <property type="entry name" value="MetI-like"/>
</dbReference>
<feature type="signal peptide" evidence="10">
    <location>
        <begin position="1"/>
        <end position="23"/>
    </location>
</feature>
<dbReference type="Proteomes" id="UP000002420">
    <property type="component" value="Chromosome"/>
</dbReference>
<evidence type="ECO:0000256" key="10">
    <source>
        <dbReference type="SAM" id="SignalP"/>
    </source>
</evidence>
<dbReference type="KEGG" id="glo:Glov_0714"/>
<dbReference type="PANTHER" id="PTHR35936">
    <property type="entry name" value="MEMBRANE-BOUND LYTIC MUREIN TRANSGLYCOSYLASE F"/>
    <property type="match status" value="1"/>
</dbReference>
<dbReference type="OrthoDB" id="6192933at2"/>
<accession>B3E4C5</accession>
<feature type="chain" id="PRO_5002786011" evidence="10">
    <location>
        <begin position="24"/>
        <end position="755"/>
    </location>
</feature>
<evidence type="ECO:0000256" key="3">
    <source>
        <dbReference type="ARBA" id="ARBA00022448"/>
    </source>
</evidence>
<evidence type="ECO:0000256" key="7">
    <source>
        <dbReference type="ARBA" id="ARBA00022989"/>
    </source>
</evidence>